<dbReference type="HOGENOM" id="CLU_1970607_0_0_1"/>
<proteinExistence type="predicted"/>
<evidence type="ECO:0000313" key="3">
    <source>
        <dbReference type="Proteomes" id="UP000015241"/>
    </source>
</evidence>
<feature type="region of interest" description="Disordered" evidence="1">
    <location>
        <begin position="1"/>
        <end position="21"/>
    </location>
</feature>
<dbReference type="InParanoid" id="S8EWM9"/>
<evidence type="ECO:0000256" key="1">
    <source>
        <dbReference type="SAM" id="MobiDB-lite"/>
    </source>
</evidence>
<dbReference type="AlphaFoldDB" id="S8EWM9"/>
<feature type="region of interest" description="Disordered" evidence="1">
    <location>
        <begin position="33"/>
        <end position="96"/>
    </location>
</feature>
<dbReference type="EMBL" id="KE504247">
    <property type="protein sequence ID" value="EPS94020.1"/>
    <property type="molecule type" value="Genomic_DNA"/>
</dbReference>
<feature type="compositionally biased region" description="Basic and acidic residues" evidence="1">
    <location>
        <begin position="71"/>
        <end position="83"/>
    </location>
</feature>
<gene>
    <name evidence="2" type="ORF">FOMPIDRAFT_93604</name>
</gene>
<keyword evidence="3" id="KW-1185">Reference proteome</keyword>
<organism evidence="2 3">
    <name type="scientific">Fomitopsis schrenkii</name>
    <name type="common">Brown rot fungus</name>
    <dbReference type="NCBI Taxonomy" id="2126942"/>
    <lineage>
        <taxon>Eukaryota</taxon>
        <taxon>Fungi</taxon>
        <taxon>Dikarya</taxon>
        <taxon>Basidiomycota</taxon>
        <taxon>Agaricomycotina</taxon>
        <taxon>Agaricomycetes</taxon>
        <taxon>Polyporales</taxon>
        <taxon>Fomitopsis</taxon>
    </lineage>
</organism>
<name>S8EWM9_FOMSC</name>
<reference evidence="2 3" key="1">
    <citation type="journal article" date="2012" name="Science">
        <title>The Paleozoic origin of enzymatic lignin decomposition reconstructed from 31 fungal genomes.</title>
        <authorList>
            <person name="Floudas D."/>
            <person name="Binder M."/>
            <person name="Riley R."/>
            <person name="Barry K."/>
            <person name="Blanchette R.A."/>
            <person name="Henrissat B."/>
            <person name="Martinez A.T."/>
            <person name="Otillar R."/>
            <person name="Spatafora J.W."/>
            <person name="Yadav J.S."/>
            <person name="Aerts A."/>
            <person name="Benoit I."/>
            <person name="Boyd A."/>
            <person name="Carlson A."/>
            <person name="Copeland A."/>
            <person name="Coutinho P.M."/>
            <person name="de Vries R.P."/>
            <person name="Ferreira P."/>
            <person name="Findley K."/>
            <person name="Foster B."/>
            <person name="Gaskell J."/>
            <person name="Glotzer D."/>
            <person name="Gorecki P."/>
            <person name="Heitman J."/>
            <person name="Hesse C."/>
            <person name="Hori C."/>
            <person name="Igarashi K."/>
            <person name="Jurgens J.A."/>
            <person name="Kallen N."/>
            <person name="Kersten P."/>
            <person name="Kohler A."/>
            <person name="Kuees U."/>
            <person name="Kumar T.K.A."/>
            <person name="Kuo A."/>
            <person name="LaButti K."/>
            <person name="Larrondo L.F."/>
            <person name="Lindquist E."/>
            <person name="Ling A."/>
            <person name="Lombard V."/>
            <person name="Lucas S."/>
            <person name="Lundell T."/>
            <person name="Martin R."/>
            <person name="McLaughlin D.J."/>
            <person name="Morgenstern I."/>
            <person name="Morin E."/>
            <person name="Murat C."/>
            <person name="Nagy L.G."/>
            <person name="Nolan M."/>
            <person name="Ohm R.A."/>
            <person name="Patyshakuliyeva A."/>
            <person name="Rokas A."/>
            <person name="Ruiz-Duenas F.J."/>
            <person name="Sabat G."/>
            <person name="Salamov A."/>
            <person name="Samejima M."/>
            <person name="Schmutz J."/>
            <person name="Slot J.C."/>
            <person name="St John F."/>
            <person name="Stenlid J."/>
            <person name="Sun H."/>
            <person name="Sun S."/>
            <person name="Syed K."/>
            <person name="Tsang A."/>
            <person name="Wiebenga A."/>
            <person name="Young D."/>
            <person name="Pisabarro A."/>
            <person name="Eastwood D.C."/>
            <person name="Martin F."/>
            <person name="Cullen D."/>
            <person name="Grigoriev I.V."/>
            <person name="Hibbett D.S."/>
        </authorList>
    </citation>
    <scope>NUCLEOTIDE SEQUENCE</scope>
    <source>
        <strain evidence="3">FP-58527</strain>
    </source>
</reference>
<evidence type="ECO:0000313" key="2">
    <source>
        <dbReference type="EMBL" id="EPS94020.1"/>
    </source>
</evidence>
<accession>S8EWM9</accession>
<sequence>MDGHDIGEAAHGWNAGGASRRNYRNFRKACRRARTSFESGEAKPVGRNVEWKEQRPTVGKPSAELGTPARGESDRQVKDEVVSKADCTSGAKSPMTTPMIIATGRIMGAESLSVRRRFLTSTTPARS</sequence>
<dbReference type="Proteomes" id="UP000015241">
    <property type="component" value="Unassembled WGS sequence"/>
</dbReference>
<protein>
    <submittedName>
        <fullName evidence="2">Uncharacterized protein</fullName>
    </submittedName>
</protein>